<keyword evidence="5" id="KW-1185">Reference proteome</keyword>
<evidence type="ECO:0008006" key="6">
    <source>
        <dbReference type="Google" id="ProtNLM"/>
    </source>
</evidence>
<dbReference type="PANTHER" id="PTHR10039:SF16">
    <property type="entry name" value="GPI INOSITOL-DEACYLASE"/>
    <property type="match status" value="1"/>
</dbReference>
<evidence type="ECO:0000259" key="3">
    <source>
        <dbReference type="Pfam" id="PF24883"/>
    </source>
</evidence>
<feature type="domain" description="GPI inositol-deacylase winged helix" evidence="2">
    <location>
        <begin position="301"/>
        <end position="369"/>
    </location>
</feature>
<dbReference type="InterPro" id="IPR056884">
    <property type="entry name" value="NPHP3-like_N"/>
</dbReference>
<feature type="domain" description="Nephrocystin 3-like N-terminal" evidence="3">
    <location>
        <begin position="28"/>
        <end position="188"/>
    </location>
</feature>
<evidence type="ECO:0000259" key="2">
    <source>
        <dbReference type="Pfam" id="PF22939"/>
    </source>
</evidence>
<dbReference type="OrthoDB" id="7464126at2759"/>
<evidence type="ECO:0000256" key="1">
    <source>
        <dbReference type="ARBA" id="ARBA00022737"/>
    </source>
</evidence>
<evidence type="ECO:0000313" key="4">
    <source>
        <dbReference type="EMBL" id="TFK23447.1"/>
    </source>
</evidence>
<dbReference type="Pfam" id="PF22939">
    <property type="entry name" value="WHD_GPIID"/>
    <property type="match status" value="1"/>
</dbReference>
<sequence length="370" mass="41870">ELQKLTLWLTKINFRTIQNDTFVKIAPGTGVWFIQCAEFERWQFSAGQKTLWVTGIPGAGKTVLSSIAIHHLEEYRSSNPDIAVLFAYCRYSDHCSVVDILLSFVRQLLESYSFLHAPIKTFCLDHQRKGTRPSKNDLLILLKKLLVSFRKVFTSIDALDEVADDTKYDILQSVGSLPPNTSVLLTSRPVNCIAYLLPHAEHVSMENGTAQDIETFIMVKIEQTPRLRSILKKNAALIKEVCDKIQEKSQGMFLVAALHIESLQRTTTLKNLRKSLELLPSGVEDSYRSTWQRILSQSEEEAEQAKLAISWLTYAKRTLTITELVNALAVSQEDEAFDEDDILDPDLLLSVCCGLITVEEQSSHVRLVRE</sequence>
<dbReference type="PANTHER" id="PTHR10039">
    <property type="entry name" value="AMELOGENIN"/>
    <property type="match status" value="1"/>
</dbReference>
<dbReference type="InterPro" id="IPR027417">
    <property type="entry name" value="P-loop_NTPase"/>
</dbReference>
<dbReference type="SUPFAM" id="SSF52540">
    <property type="entry name" value="P-loop containing nucleoside triphosphate hydrolases"/>
    <property type="match status" value="1"/>
</dbReference>
<protein>
    <recommendedName>
        <fullName evidence="6">NACHT domain-containing protein</fullName>
    </recommendedName>
</protein>
<dbReference type="Proteomes" id="UP000307440">
    <property type="component" value="Unassembled WGS sequence"/>
</dbReference>
<dbReference type="EMBL" id="ML210218">
    <property type="protein sequence ID" value="TFK23447.1"/>
    <property type="molecule type" value="Genomic_DNA"/>
</dbReference>
<reference evidence="4 5" key="1">
    <citation type="journal article" date="2019" name="Nat. Ecol. Evol.">
        <title>Megaphylogeny resolves global patterns of mushroom evolution.</title>
        <authorList>
            <person name="Varga T."/>
            <person name="Krizsan K."/>
            <person name="Foldi C."/>
            <person name="Dima B."/>
            <person name="Sanchez-Garcia M."/>
            <person name="Sanchez-Ramirez S."/>
            <person name="Szollosi G.J."/>
            <person name="Szarkandi J.G."/>
            <person name="Papp V."/>
            <person name="Albert L."/>
            <person name="Andreopoulos W."/>
            <person name="Angelini C."/>
            <person name="Antonin V."/>
            <person name="Barry K.W."/>
            <person name="Bougher N.L."/>
            <person name="Buchanan P."/>
            <person name="Buyck B."/>
            <person name="Bense V."/>
            <person name="Catcheside P."/>
            <person name="Chovatia M."/>
            <person name="Cooper J."/>
            <person name="Damon W."/>
            <person name="Desjardin D."/>
            <person name="Finy P."/>
            <person name="Geml J."/>
            <person name="Haridas S."/>
            <person name="Hughes K."/>
            <person name="Justo A."/>
            <person name="Karasinski D."/>
            <person name="Kautmanova I."/>
            <person name="Kiss B."/>
            <person name="Kocsube S."/>
            <person name="Kotiranta H."/>
            <person name="LaButti K.M."/>
            <person name="Lechner B.E."/>
            <person name="Liimatainen K."/>
            <person name="Lipzen A."/>
            <person name="Lukacs Z."/>
            <person name="Mihaltcheva S."/>
            <person name="Morgado L.N."/>
            <person name="Niskanen T."/>
            <person name="Noordeloos M.E."/>
            <person name="Ohm R.A."/>
            <person name="Ortiz-Santana B."/>
            <person name="Ovrebo C."/>
            <person name="Racz N."/>
            <person name="Riley R."/>
            <person name="Savchenko A."/>
            <person name="Shiryaev A."/>
            <person name="Soop K."/>
            <person name="Spirin V."/>
            <person name="Szebenyi C."/>
            <person name="Tomsovsky M."/>
            <person name="Tulloss R.E."/>
            <person name="Uehling J."/>
            <person name="Grigoriev I.V."/>
            <person name="Vagvolgyi C."/>
            <person name="Papp T."/>
            <person name="Martin F.M."/>
            <person name="Miettinen O."/>
            <person name="Hibbett D.S."/>
            <person name="Nagy L.G."/>
        </authorList>
    </citation>
    <scope>NUCLEOTIDE SEQUENCE [LARGE SCALE GENOMIC DNA]</scope>
    <source>
        <strain evidence="4 5">CBS 121175</strain>
    </source>
</reference>
<keyword evidence="1" id="KW-0677">Repeat</keyword>
<feature type="non-terminal residue" evidence="4">
    <location>
        <position position="1"/>
    </location>
</feature>
<proteinExistence type="predicted"/>
<evidence type="ECO:0000313" key="5">
    <source>
        <dbReference type="Proteomes" id="UP000307440"/>
    </source>
</evidence>
<dbReference type="AlphaFoldDB" id="A0A5C3KT63"/>
<organism evidence="4 5">
    <name type="scientific">Coprinopsis marcescibilis</name>
    <name type="common">Agaric fungus</name>
    <name type="synonym">Psathyrella marcescibilis</name>
    <dbReference type="NCBI Taxonomy" id="230819"/>
    <lineage>
        <taxon>Eukaryota</taxon>
        <taxon>Fungi</taxon>
        <taxon>Dikarya</taxon>
        <taxon>Basidiomycota</taxon>
        <taxon>Agaricomycotina</taxon>
        <taxon>Agaricomycetes</taxon>
        <taxon>Agaricomycetidae</taxon>
        <taxon>Agaricales</taxon>
        <taxon>Agaricineae</taxon>
        <taxon>Psathyrellaceae</taxon>
        <taxon>Coprinopsis</taxon>
    </lineage>
</organism>
<accession>A0A5C3KT63</accession>
<gene>
    <name evidence="4" type="ORF">FA15DRAFT_745227</name>
</gene>
<dbReference type="Gene3D" id="3.40.50.300">
    <property type="entry name" value="P-loop containing nucleotide triphosphate hydrolases"/>
    <property type="match status" value="1"/>
</dbReference>
<name>A0A5C3KT63_COPMA</name>
<dbReference type="Pfam" id="PF24883">
    <property type="entry name" value="NPHP3_N"/>
    <property type="match status" value="1"/>
</dbReference>
<dbReference type="InterPro" id="IPR054471">
    <property type="entry name" value="GPIID_WHD"/>
</dbReference>